<dbReference type="SMART" id="SM00014">
    <property type="entry name" value="acidPPc"/>
    <property type="match status" value="1"/>
</dbReference>
<dbReference type="EMBL" id="QZWG01000010">
    <property type="protein sequence ID" value="RZB85781.1"/>
    <property type="molecule type" value="Genomic_DNA"/>
</dbReference>
<feature type="domain" description="Phosphatidic acid phosphatase type 2/haloperoxidase" evidence="7">
    <location>
        <begin position="54"/>
        <end position="169"/>
    </location>
</feature>
<evidence type="ECO:0000256" key="5">
    <source>
        <dbReference type="ARBA" id="ARBA00023136"/>
    </source>
</evidence>
<dbReference type="CDD" id="cd03382">
    <property type="entry name" value="PAP2_dolichyldiphosphatase"/>
    <property type="match status" value="1"/>
</dbReference>
<keyword evidence="4 6" id="KW-1133">Transmembrane helix</keyword>
<feature type="transmembrane region" description="Helical" evidence="6">
    <location>
        <begin position="151"/>
        <end position="171"/>
    </location>
</feature>
<dbReference type="GO" id="GO:0006487">
    <property type="term" value="P:protein N-linked glycosylation"/>
    <property type="evidence" value="ECO:0007669"/>
    <property type="project" value="TreeGrafter"/>
</dbReference>
<organism evidence="8 10">
    <name type="scientific">Glycine soja</name>
    <name type="common">Wild soybean</name>
    <dbReference type="NCBI Taxonomy" id="3848"/>
    <lineage>
        <taxon>Eukaryota</taxon>
        <taxon>Viridiplantae</taxon>
        <taxon>Streptophyta</taxon>
        <taxon>Embryophyta</taxon>
        <taxon>Tracheophyta</taxon>
        <taxon>Spermatophyta</taxon>
        <taxon>Magnoliopsida</taxon>
        <taxon>eudicotyledons</taxon>
        <taxon>Gunneridae</taxon>
        <taxon>Pentapetalae</taxon>
        <taxon>rosids</taxon>
        <taxon>fabids</taxon>
        <taxon>Fabales</taxon>
        <taxon>Fabaceae</taxon>
        <taxon>Papilionoideae</taxon>
        <taxon>50 kb inversion clade</taxon>
        <taxon>NPAAA clade</taxon>
        <taxon>indigoferoid/millettioid clade</taxon>
        <taxon>Phaseoleae</taxon>
        <taxon>Glycine</taxon>
        <taxon>Glycine subgen. Soja</taxon>
    </lineage>
</organism>
<dbReference type="SUPFAM" id="SSF48317">
    <property type="entry name" value="Acid phosphatase/Vanadium-dependent haloperoxidase"/>
    <property type="match status" value="1"/>
</dbReference>
<dbReference type="PANTHER" id="PTHR11247">
    <property type="entry name" value="PALMITOYL-PROTEIN THIOESTERASE/DOLICHYLDIPHOSPHATASE 1"/>
    <property type="match status" value="1"/>
</dbReference>
<feature type="transmembrane region" description="Helical" evidence="6">
    <location>
        <begin position="26"/>
        <end position="48"/>
    </location>
</feature>
<feature type="transmembrane region" description="Helical" evidence="6">
    <location>
        <begin position="126"/>
        <end position="144"/>
    </location>
</feature>
<evidence type="ECO:0000256" key="4">
    <source>
        <dbReference type="ARBA" id="ARBA00022989"/>
    </source>
</evidence>
<keyword evidence="3" id="KW-0378">Hydrolase</keyword>
<evidence type="ECO:0000256" key="1">
    <source>
        <dbReference type="ARBA" id="ARBA00004141"/>
    </source>
</evidence>
<sequence>MTTPTPLKAVTLTHVRYQRGDGVGHFLAWISLVPVFISLGGFVSHFIFRRELQGIFFALGLIVSQFINEVIKTSVQQARPATCALLEMCDSHGWPSSHCQYMFFFATYLTLLSLRGLSFWHVRDNPLLHALTWSLAVLTMYSRVYLGYHTVAQVFAGTALGVFLGAVWFWVVNSVLHPYFPIIEESAFGRWFYVKDTSHIPNVLKFEYDMARAERRKVALNSKSD</sequence>
<dbReference type="GO" id="GO:0047874">
    <property type="term" value="F:dolichyldiphosphatase activity"/>
    <property type="evidence" value="ECO:0007669"/>
    <property type="project" value="TreeGrafter"/>
</dbReference>
<evidence type="ECO:0000313" key="9">
    <source>
        <dbReference type="EMBL" id="RZB85781.1"/>
    </source>
</evidence>
<name>A0A445II30_GLYSO</name>
<keyword evidence="10" id="KW-1185">Reference proteome</keyword>
<gene>
    <name evidence="8" type="ORF">D0Y65_026049</name>
</gene>
<keyword evidence="5 6" id="KW-0472">Membrane</keyword>
<dbReference type="Proteomes" id="UP000289340">
    <property type="component" value="Chromosome 10"/>
</dbReference>
<evidence type="ECO:0000256" key="3">
    <source>
        <dbReference type="ARBA" id="ARBA00022801"/>
    </source>
</evidence>
<dbReference type="SMR" id="A0A445II30"/>
<dbReference type="GO" id="GO:0009507">
    <property type="term" value="C:chloroplast"/>
    <property type="evidence" value="ECO:0007669"/>
    <property type="project" value="EnsemblPlants"/>
</dbReference>
<comment type="subcellular location">
    <subcellularLocation>
        <location evidence="1">Membrane</location>
        <topology evidence="1">Multi-pass membrane protein</topology>
    </subcellularLocation>
</comment>
<protein>
    <submittedName>
        <fullName evidence="8">Lipid phosphate phosphatase gamma isoform A</fullName>
    </submittedName>
    <submittedName>
        <fullName evidence="9">Lipid phosphate phosphatase gamma isoform B</fullName>
    </submittedName>
</protein>
<evidence type="ECO:0000256" key="2">
    <source>
        <dbReference type="ARBA" id="ARBA00022692"/>
    </source>
</evidence>
<feature type="transmembrane region" description="Helical" evidence="6">
    <location>
        <begin position="101"/>
        <end position="120"/>
    </location>
</feature>
<dbReference type="Pfam" id="PF01569">
    <property type="entry name" value="PAP2"/>
    <property type="match status" value="1"/>
</dbReference>
<proteinExistence type="predicted"/>
<dbReference type="Gramene" id="XM_028330049.1">
    <property type="protein sequence ID" value="XP_028185850.1"/>
    <property type="gene ID" value="LOC114372478"/>
</dbReference>
<comment type="caution">
    <text evidence="8">The sequence shown here is derived from an EMBL/GenBank/DDBJ whole genome shotgun (WGS) entry which is preliminary data.</text>
</comment>
<dbReference type="FunFam" id="1.20.144.10:FF:000023">
    <property type="entry name" value="Lipid phosphate phosphatase gamma"/>
    <property type="match status" value="1"/>
</dbReference>
<evidence type="ECO:0000259" key="7">
    <source>
        <dbReference type="SMART" id="SM00014"/>
    </source>
</evidence>
<dbReference type="GO" id="GO:0005789">
    <property type="term" value="C:endoplasmic reticulum membrane"/>
    <property type="evidence" value="ECO:0007669"/>
    <property type="project" value="TreeGrafter"/>
</dbReference>
<dbReference type="Gramene" id="XM_028330048.1">
    <property type="protein sequence ID" value="XP_028185849.1"/>
    <property type="gene ID" value="LOC114372478"/>
</dbReference>
<accession>A0A445II30</accession>
<dbReference type="Gene3D" id="1.20.144.10">
    <property type="entry name" value="Phosphatidic acid phosphatase type 2/haloperoxidase"/>
    <property type="match status" value="1"/>
</dbReference>
<dbReference type="InterPro" id="IPR039667">
    <property type="entry name" value="Dolichyldiphosphatase_PAP2"/>
</dbReference>
<evidence type="ECO:0000313" key="10">
    <source>
        <dbReference type="Proteomes" id="UP000289340"/>
    </source>
</evidence>
<dbReference type="InterPro" id="IPR036938">
    <property type="entry name" value="PAP2/HPO_sf"/>
</dbReference>
<dbReference type="GO" id="GO:0048868">
    <property type="term" value="P:pollen tube development"/>
    <property type="evidence" value="ECO:0007669"/>
    <property type="project" value="EnsemblPlants"/>
</dbReference>
<evidence type="ECO:0000313" key="8">
    <source>
        <dbReference type="EMBL" id="RZB85780.1"/>
    </source>
</evidence>
<keyword evidence="2 6" id="KW-0812">Transmembrane</keyword>
<evidence type="ECO:0000256" key="6">
    <source>
        <dbReference type="SAM" id="Phobius"/>
    </source>
</evidence>
<dbReference type="EMBL" id="QZWG01000010">
    <property type="protein sequence ID" value="RZB85780.1"/>
    <property type="molecule type" value="Genomic_DNA"/>
</dbReference>
<reference evidence="8 10" key="1">
    <citation type="submission" date="2018-09" db="EMBL/GenBank/DDBJ databases">
        <title>A high-quality reference genome of wild soybean provides a powerful tool to mine soybean genomes.</title>
        <authorList>
            <person name="Xie M."/>
            <person name="Chung C.Y.L."/>
            <person name="Li M.-W."/>
            <person name="Wong F.-L."/>
            <person name="Chan T.-F."/>
            <person name="Lam H.-M."/>
        </authorList>
    </citation>
    <scope>NUCLEOTIDE SEQUENCE [LARGE SCALE GENOMIC DNA]</scope>
    <source>
        <strain evidence="10">cv. W05</strain>
        <tissue evidence="8">Hypocotyl of etiolated seedlings</tissue>
    </source>
</reference>
<dbReference type="InterPro" id="IPR000326">
    <property type="entry name" value="PAP2/HPO"/>
</dbReference>
<dbReference type="GO" id="GO:0006651">
    <property type="term" value="P:diacylglycerol biosynthetic process"/>
    <property type="evidence" value="ECO:0007669"/>
    <property type="project" value="EnsemblPlants"/>
</dbReference>
<dbReference type="PANTHER" id="PTHR11247:SF1">
    <property type="entry name" value="DOLICHYLDIPHOSPHATASE 1"/>
    <property type="match status" value="1"/>
</dbReference>
<dbReference type="AlphaFoldDB" id="A0A445II30"/>
<dbReference type="GO" id="GO:0008195">
    <property type="term" value="F:phosphatidate phosphatase activity"/>
    <property type="evidence" value="ECO:0007669"/>
    <property type="project" value="EnsemblPlants"/>
</dbReference>